<dbReference type="EMBL" id="CP001736">
    <property type="protein sequence ID" value="ADB34699.1"/>
    <property type="molecule type" value="Genomic_DNA"/>
</dbReference>
<dbReference type="AlphaFoldDB" id="D2PPA3"/>
<accession>D2PPA3</accession>
<keyword evidence="4" id="KW-1185">Reference proteome</keyword>
<dbReference type="STRING" id="479435.Kfla_5693"/>
<name>D2PPA3_KRIFD</name>
<feature type="domain" description="Ppx/GppA phosphatase N-terminal" evidence="2">
    <location>
        <begin position="70"/>
        <end position="354"/>
    </location>
</feature>
<dbReference type="PANTHER" id="PTHR30005:SF13">
    <property type="entry name" value="EXOPOLYPHOSPHATASE 2"/>
    <property type="match status" value="1"/>
</dbReference>
<dbReference type="CDD" id="cd24119">
    <property type="entry name" value="ASKHA_NBD_MtPPX2-like"/>
    <property type="match status" value="1"/>
</dbReference>
<feature type="region of interest" description="Disordered" evidence="1">
    <location>
        <begin position="1"/>
        <end position="48"/>
    </location>
</feature>
<evidence type="ECO:0000259" key="2">
    <source>
        <dbReference type="Pfam" id="PF02541"/>
    </source>
</evidence>
<dbReference type="SUPFAM" id="SSF53067">
    <property type="entry name" value="Actin-like ATPase domain"/>
    <property type="match status" value="2"/>
</dbReference>
<dbReference type="PANTHER" id="PTHR30005">
    <property type="entry name" value="EXOPOLYPHOSPHATASE"/>
    <property type="match status" value="1"/>
</dbReference>
<gene>
    <name evidence="3" type="ordered locus">Kfla_5693</name>
</gene>
<dbReference type="eggNOG" id="COG0248">
    <property type="taxonomic scope" value="Bacteria"/>
</dbReference>
<proteinExistence type="predicted"/>
<dbReference type="GO" id="GO:0016462">
    <property type="term" value="F:pyrophosphatase activity"/>
    <property type="evidence" value="ECO:0007669"/>
    <property type="project" value="TreeGrafter"/>
</dbReference>
<evidence type="ECO:0000256" key="1">
    <source>
        <dbReference type="SAM" id="MobiDB-lite"/>
    </source>
</evidence>
<protein>
    <submittedName>
        <fullName evidence="3">Ppx/GppA phosphatase</fullName>
    </submittedName>
</protein>
<dbReference type="Gene3D" id="3.30.420.150">
    <property type="entry name" value="Exopolyphosphatase. Domain 2"/>
    <property type="match status" value="1"/>
</dbReference>
<dbReference type="InterPro" id="IPR050273">
    <property type="entry name" value="GppA/Ppx_hydrolase"/>
</dbReference>
<dbReference type="KEGG" id="kfl:Kfla_5693"/>
<organism evidence="3 4">
    <name type="scientific">Kribbella flavida (strain DSM 17836 / JCM 10339 / NBRC 14399)</name>
    <dbReference type="NCBI Taxonomy" id="479435"/>
    <lineage>
        <taxon>Bacteria</taxon>
        <taxon>Bacillati</taxon>
        <taxon>Actinomycetota</taxon>
        <taxon>Actinomycetes</taxon>
        <taxon>Propionibacteriales</taxon>
        <taxon>Kribbellaceae</taxon>
        <taxon>Kribbella</taxon>
    </lineage>
</organism>
<dbReference type="Proteomes" id="UP000007967">
    <property type="component" value="Chromosome"/>
</dbReference>
<evidence type="ECO:0000313" key="4">
    <source>
        <dbReference type="Proteomes" id="UP000007967"/>
    </source>
</evidence>
<dbReference type="HOGENOM" id="CLU_025908_1_2_11"/>
<evidence type="ECO:0000313" key="3">
    <source>
        <dbReference type="EMBL" id="ADB34699.1"/>
    </source>
</evidence>
<dbReference type="InterPro" id="IPR003695">
    <property type="entry name" value="Ppx_GppA_N"/>
</dbReference>
<dbReference type="Gene3D" id="3.30.420.40">
    <property type="match status" value="1"/>
</dbReference>
<reference evidence="3 4" key="2">
    <citation type="journal article" date="2010" name="Stand. Genomic Sci.">
        <title>Complete genome sequence of Kribbella flavida type strain (IFO 14399).</title>
        <authorList>
            <person name="Pukall R."/>
            <person name="Lapidus A."/>
            <person name="Glavina Del Rio T."/>
            <person name="Copeland A."/>
            <person name="Tice H."/>
            <person name="Cheng J.-F."/>
            <person name="Lucas S."/>
            <person name="Chen F."/>
            <person name="Nolan M."/>
            <person name="LaButti K."/>
            <person name="Pati A."/>
            <person name="Ivanova N."/>
            <person name="Mavrommatis K."/>
            <person name="Mikhailova N."/>
            <person name="Pitluck S."/>
            <person name="Bruce D."/>
            <person name="Goodwin L."/>
            <person name="Land M."/>
            <person name="Hauser L."/>
            <person name="Chang Y.-J."/>
            <person name="Jeffries C.D."/>
            <person name="Chen A."/>
            <person name="Palaniappan K."/>
            <person name="Chain P."/>
            <person name="Rohde M."/>
            <person name="Goeker M."/>
            <person name="Bristow J."/>
            <person name="Eisen J.A."/>
            <person name="Markowitz V."/>
            <person name="Hugenholtz P."/>
            <person name="Kyrpides N.C."/>
            <person name="Klenk H.-P."/>
            <person name="Brettin T."/>
        </authorList>
    </citation>
    <scope>NUCLEOTIDE SEQUENCE [LARGE SCALE GENOMIC DNA]</scope>
    <source>
        <strain evidence="4">DSM 17836 / JCM 10339 / NBRC 14399</strain>
    </source>
</reference>
<dbReference type="RefSeq" id="WP_012923253.1">
    <property type="nucleotide sequence ID" value="NC_013729.1"/>
</dbReference>
<reference evidence="4" key="1">
    <citation type="submission" date="2009-09" db="EMBL/GenBank/DDBJ databases">
        <title>The complete genome of Kribbella flavida DSM 17836.</title>
        <authorList>
            <consortium name="US DOE Joint Genome Institute (JGI-PGF)"/>
            <person name="Lucas S."/>
            <person name="Copeland A."/>
            <person name="Lapidus A."/>
            <person name="Glavina del Rio T."/>
            <person name="Dalin E."/>
            <person name="Tice H."/>
            <person name="Bruce D."/>
            <person name="Goodwin L."/>
            <person name="Pitluck S."/>
            <person name="Kyrpides N."/>
            <person name="Mavromatis K."/>
            <person name="Ivanova N."/>
            <person name="Saunders E."/>
            <person name="Brettin T."/>
            <person name="Detter J.C."/>
            <person name="Han C."/>
            <person name="Larimer F."/>
            <person name="Land M."/>
            <person name="Hauser L."/>
            <person name="Markowitz V."/>
            <person name="Cheng J.-F."/>
            <person name="Hugenholtz P."/>
            <person name="Woyke T."/>
            <person name="Wu D."/>
            <person name="Pukall R."/>
            <person name="Klenk H.-P."/>
            <person name="Eisen J.A."/>
        </authorList>
    </citation>
    <scope>NUCLEOTIDE SEQUENCE [LARGE SCALE GENOMIC DNA]</scope>
    <source>
        <strain evidence="4">DSM 17836 / JCM 10339 / NBRC 14399</strain>
    </source>
</reference>
<dbReference type="Pfam" id="PF02541">
    <property type="entry name" value="Ppx-GppA"/>
    <property type="match status" value="1"/>
</dbReference>
<sequence>MSEQTSGSGSGSLEGITGARDEPTGSAEAMGRPGAFEPGSVLEPHDFPEPADGAVRVAAVDCGTNSIRLLVADVSDGQLTEVDRRMTIVRLGQGVDATGAFAPEALERVFAAAEDFATVIQAAGAARIRFVATSAARDVSNRDEFFAGIRDRVGVDPDIISGDEEAALSFRGATAGLAGLEIPGPYLVADIGGGSTEVVLGDASGVLGAESLDMGSVRMTERHFADDPATIEQMAAATKDVDDLLDATSVPLDQARSLIGVAGTVTTVAAVALKLTEYDPGKIHHARIAGDLLLDTTSWLMGSTRIQRTVVPAIHPGRVDVIGAGALILQRLYDRLTLTHDEVVVSEHDILDGVALALAEA</sequence>
<dbReference type="InterPro" id="IPR043129">
    <property type="entry name" value="ATPase_NBD"/>
</dbReference>